<dbReference type="eggNOG" id="KOG1085">
    <property type="taxonomic scope" value="Eukaryota"/>
</dbReference>
<dbReference type="OrthoDB" id="347510at2759"/>
<feature type="compositionally biased region" description="Polar residues" evidence="1">
    <location>
        <begin position="271"/>
        <end position="288"/>
    </location>
</feature>
<dbReference type="SMART" id="SM00317">
    <property type="entry name" value="SET"/>
    <property type="match status" value="1"/>
</dbReference>
<dbReference type="GO" id="GO:0005700">
    <property type="term" value="C:polytene chromosome"/>
    <property type="evidence" value="ECO:0007669"/>
    <property type="project" value="TreeGrafter"/>
</dbReference>
<sequence>MDVEEVKAASVFGFSPGSHRMSPPLSPVDSGGQEAVAEGVLERRRRLTKKMPEQRKAEQRKAEQRKAEQRREAQRKAEQRREEQRREAQRKEEQRKEEQSEEEYDVAAAAKRLDEASLDKVEVYYRSGKDWVCDEGFMRAPRSCIGKAIYSIFALGIRCADEEYLAQYSPSVFWNLHLLAQVYQMSFLESLVHCLEAFENDKTEFTVSSFQRRGRHSVEEFRGGLAHTSGRTSRRIRRLSLIPVNQLPGYLDPRAIKTTAGAETTEITGESSQPPSTDGQMPPSTLESGPTDPAIPSTDTLTIGDGSTGPASVPAVDVERLKQLQELELERQAHLDREKSYTLEIYRKTIRRTVLYYSKPRAFRYFVPSIVRHKPCSIPECSLRRAASRPGTQAVSHAAGSNSLSAAGQGTLTGSENAGENGGENGGAEDKTVAGDSGGDKAGNGVGAGDSNVGSSEAVLVAENEDAVGAFLTYGEGDVVMDFDEEGDLLSAVGVLALCENIENVKHGADVDKVCHMDPDRRDDLMVAARVVVSHPPSRFRKVERLLQANIHFYKSLLVGVQGFPEANSGFMEEIIGELTAGVKSIVMFGQTAADFALESGHNGTGVSGMHHRRRNKASSSVFDQDGFQVQQCMARDRREKTYSDACSNDYTAPVIIATNGDKGRGVFAASTIYKGDFVCEYKGMFCKTSALIKQREDRWERLQRGSYIFCYKSPIDGQLIGIDATEENVEYGWARLVNHSHQHPNLEITLIKNLRPTKDNNRYFLAFRAARDIMIGEELLIDYGERRKTILERNPWLINS</sequence>
<feature type="compositionally biased region" description="Low complexity" evidence="1">
    <location>
        <begin position="261"/>
        <end position="270"/>
    </location>
</feature>
<feature type="compositionally biased region" description="Polar residues" evidence="1">
    <location>
        <begin position="392"/>
        <end position="415"/>
    </location>
</feature>
<evidence type="ECO:0000313" key="3">
    <source>
        <dbReference type="EMBL" id="EZG79252.1"/>
    </source>
</evidence>
<feature type="compositionally biased region" description="Basic and acidic residues" evidence="1">
    <location>
        <begin position="50"/>
        <end position="98"/>
    </location>
</feature>
<dbReference type="PANTHER" id="PTHR46167">
    <property type="entry name" value="N-LYSINE METHYLTRANSFERASE KMT5A"/>
    <property type="match status" value="1"/>
</dbReference>
<dbReference type="GO" id="GO:0006357">
    <property type="term" value="P:regulation of transcription by RNA polymerase II"/>
    <property type="evidence" value="ECO:0007669"/>
    <property type="project" value="TreeGrafter"/>
</dbReference>
<evidence type="ECO:0000259" key="2">
    <source>
        <dbReference type="PROSITE" id="PS50280"/>
    </source>
</evidence>
<dbReference type="EMBL" id="AFNH02000208">
    <property type="protein sequence ID" value="EZG79252.1"/>
    <property type="molecule type" value="Genomic_DNA"/>
</dbReference>
<dbReference type="GeneID" id="22911219"/>
<proteinExistence type="predicted"/>
<reference evidence="3" key="1">
    <citation type="submission" date="2013-12" db="EMBL/GenBank/DDBJ databases">
        <authorList>
            <person name="Omoto C.K."/>
            <person name="Sibley D."/>
            <person name="Venepally P."/>
            <person name="Hadjithomas M."/>
            <person name="Karamycheva S."/>
            <person name="Brunk B."/>
            <person name="Roos D."/>
            <person name="Caler E."/>
            <person name="Lorenzi H."/>
        </authorList>
    </citation>
    <scope>NUCLEOTIDE SEQUENCE</scope>
</reference>
<dbReference type="PROSITE" id="PS50280">
    <property type="entry name" value="SET"/>
    <property type="match status" value="1"/>
</dbReference>
<dbReference type="GO" id="GO:0042799">
    <property type="term" value="F:histone H4K20 methyltransferase activity"/>
    <property type="evidence" value="ECO:0007669"/>
    <property type="project" value="TreeGrafter"/>
</dbReference>
<dbReference type="GO" id="GO:0005634">
    <property type="term" value="C:nucleus"/>
    <property type="evidence" value="ECO:0007669"/>
    <property type="project" value="TreeGrafter"/>
</dbReference>
<feature type="region of interest" description="Disordered" evidence="1">
    <location>
        <begin position="261"/>
        <end position="313"/>
    </location>
</feature>
<feature type="domain" description="SET" evidence="2">
    <location>
        <begin position="653"/>
        <end position="785"/>
    </location>
</feature>
<dbReference type="AlphaFoldDB" id="A0A023BBH2"/>
<comment type="caution">
    <text evidence="3">The sequence shown here is derived from an EMBL/GenBank/DDBJ whole genome shotgun (WGS) entry which is preliminary data.</text>
</comment>
<evidence type="ECO:0000313" key="4">
    <source>
        <dbReference type="Proteomes" id="UP000019763"/>
    </source>
</evidence>
<feature type="region of interest" description="Disordered" evidence="1">
    <location>
        <begin position="1"/>
        <end position="104"/>
    </location>
</feature>
<organism evidence="3 4">
    <name type="scientific">Gregarina niphandrodes</name>
    <name type="common">Septate eugregarine</name>
    <dbReference type="NCBI Taxonomy" id="110365"/>
    <lineage>
        <taxon>Eukaryota</taxon>
        <taxon>Sar</taxon>
        <taxon>Alveolata</taxon>
        <taxon>Apicomplexa</taxon>
        <taxon>Conoidasida</taxon>
        <taxon>Gregarinasina</taxon>
        <taxon>Eugregarinorida</taxon>
        <taxon>Gregarinidae</taxon>
        <taxon>Gregarina</taxon>
    </lineage>
</organism>
<accession>A0A023BBH2</accession>
<dbReference type="Pfam" id="PF00856">
    <property type="entry name" value="SET"/>
    <property type="match status" value="1"/>
</dbReference>
<dbReference type="PANTHER" id="PTHR46167:SF1">
    <property type="entry name" value="N-LYSINE METHYLTRANSFERASE KMT5A"/>
    <property type="match status" value="1"/>
</dbReference>
<dbReference type="InterPro" id="IPR051760">
    <property type="entry name" value="KMT5A"/>
</dbReference>
<dbReference type="SUPFAM" id="SSF82199">
    <property type="entry name" value="SET domain"/>
    <property type="match status" value="1"/>
</dbReference>
<gene>
    <name evidence="3" type="ORF">GNI_027940</name>
</gene>
<feature type="region of interest" description="Disordered" evidence="1">
    <location>
        <begin position="392"/>
        <end position="450"/>
    </location>
</feature>
<protein>
    <submittedName>
        <fullName evidence="3">SET domain protein</fullName>
    </submittedName>
</protein>
<dbReference type="InterPro" id="IPR046341">
    <property type="entry name" value="SET_dom_sf"/>
</dbReference>
<keyword evidence="4" id="KW-1185">Reference proteome</keyword>
<dbReference type="InterPro" id="IPR001214">
    <property type="entry name" value="SET_dom"/>
</dbReference>
<dbReference type="RefSeq" id="XP_011129099.1">
    <property type="nucleotide sequence ID" value="XM_011130797.1"/>
</dbReference>
<name>A0A023BBH2_GRENI</name>
<evidence type="ECO:0000256" key="1">
    <source>
        <dbReference type="SAM" id="MobiDB-lite"/>
    </source>
</evidence>
<dbReference type="VEuPathDB" id="CryptoDB:GNI_027940"/>
<dbReference type="Gene3D" id="2.170.270.10">
    <property type="entry name" value="SET domain"/>
    <property type="match status" value="1"/>
</dbReference>
<dbReference type="Proteomes" id="UP000019763">
    <property type="component" value="Unassembled WGS sequence"/>
</dbReference>
<feature type="compositionally biased region" description="Gly residues" evidence="1">
    <location>
        <begin position="436"/>
        <end position="448"/>
    </location>
</feature>